<accession>A0A1H9P2X4</accession>
<dbReference type="Proteomes" id="UP000198505">
    <property type="component" value="Unassembled WGS sequence"/>
</dbReference>
<keyword evidence="3" id="KW-0813">Transport</keyword>
<dbReference type="PANTHER" id="PTHR30036">
    <property type="entry name" value="D-XYLOSE-BINDING PERIPLASMIC PROTEIN"/>
    <property type="match status" value="1"/>
</dbReference>
<dbReference type="InterPro" id="IPR026266">
    <property type="entry name" value="AraF"/>
</dbReference>
<evidence type="ECO:0000313" key="6">
    <source>
        <dbReference type="EMBL" id="SER42576.1"/>
    </source>
</evidence>
<keyword evidence="3" id="KW-0732">Signal</keyword>
<dbReference type="CDD" id="cd01540">
    <property type="entry name" value="PBP1_arabinose_binding"/>
    <property type="match status" value="1"/>
</dbReference>
<organism evidence="6 7">
    <name type="scientific">Vreelandella subterranea</name>
    <dbReference type="NCBI Taxonomy" id="416874"/>
    <lineage>
        <taxon>Bacteria</taxon>
        <taxon>Pseudomonadati</taxon>
        <taxon>Pseudomonadota</taxon>
        <taxon>Gammaproteobacteria</taxon>
        <taxon>Oceanospirillales</taxon>
        <taxon>Halomonadaceae</taxon>
        <taxon>Vreelandella</taxon>
    </lineage>
</organism>
<dbReference type="RefSeq" id="WP_092824240.1">
    <property type="nucleotide sequence ID" value="NZ_FOGS01000001.1"/>
</dbReference>
<dbReference type="GO" id="GO:0030246">
    <property type="term" value="F:carbohydrate binding"/>
    <property type="evidence" value="ECO:0007669"/>
    <property type="project" value="TreeGrafter"/>
</dbReference>
<dbReference type="InterPro" id="IPR050555">
    <property type="entry name" value="Bact_Solute-Bind_Prot2"/>
</dbReference>
<dbReference type="GO" id="GO:0042882">
    <property type="term" value="P:L-arabinose transmembrane transport"/>
    <property type="evidence" value="ECO:0007669"/>
    <property type="project" value="UniProtKB-UniRule"/>
</dbReference>
<keyword evidence="3" id="KW-0574">Periplasm</keyword>
<feature type="chain" id="PRO_5011333464" description="L-arabinose-binding periplasmic protein" evidence="3">
    <location>
        <begin position="31"/>
        <end position="335"/>
    </location>
</feature>
<feature type="site" description="The binding site for the sugar molecule has not yet been established, but C-87 may be involved" evidence="4">
    <location>
        <position position="96"/>
    </location>
</feature>
<reference evidence="7" key="1">
    <citation type="submission" date="2016-10" db="EMBL/GenBank/DDBJ databases">
        <authorList>
            <person name="Varghese N."/>
            <person name="Submissions S."/>
        </authorList>
    </citation>
    <scope>NUCLEOTIDE SEQUENCE [LARGE SCALE GENOMIC DNA]</scope>
    <source>
        <strain evidence="7">CGMCC 1.6495</strain>
    </source>
</reference>
<evidence type="ECO:0000259" key="5">
    <source>
        <dbReference type="Pfam" id="PF00532"/>
    </source>
</evidence>
<dbReference type="InterPro" id="IPR001761">
    <property type="entry name" value="Peripla_BP/Lac1_sug-bd_dom"/>
</dbReference>
<proteinExistence type="inferred from homology"/>
<dbReference type="STRING" id="416874.SAMN04487958_10176"/>
<dbReference type="PANTHER" id="PTHR30036:SF6">
    <property type="entry name" value="L-ARABINOSE-BINDING PERIPLASMIC PROTEIN"/>
    <property type="match status" value="1"/>
</dbReference>
<dbReference type="GO" id="GO:0030288">
    <property type="term" value="C:outer membrane-bounded periplasmic space"/>
    <property type="evidence" value="ECO:0007669"/>
    <property type="project" value="TreeGrafter"/>
</dbReference>
<dbReference type="Pfam" id="PF00532">
    <property type="entry name" value="Peripla_BP_1"/>
    <property type="match status" value="1"/>
</dbReference>
<evidence type="ECO:0000256" key="1">
    <source>
        <dbReference type="ARBA" id="ARBA00004418"/>
    </source>
</evidence>
<keyword evidence="3" id="KW-0762">Sugar transport</keyword>
<dbReference type="InterPro" id="IPR028082">
    <property type="entry name" value="Peripla_BP_I"/>
</dbReference>
<dbReference type="AlphaFoldDB" id="A0A1H9P2X4"/>
<dbReference type="EMBL" id="FOGS01000001">
    <property type="protein sequence ID" value="SER42576.1"/>
    <property type="molecule type" value="Genomic_DNA"/>
</dbReference>
<feature type="domain" description="Periplasmic binding protein/LacI sugar binding" evidence="5">
    <location>
        <begin position="36"/>
        <end position="315"/>
    </location>
</feature>
<dbReference type="Gene3D" id="3.40.50.2300">
    <property type="match status" value="2"/>
</dbReference>
<name>A0A1H9P2X4_9GAMM</name>
<evidence type="ECO:0000256" key="3">
    <source>
        <dbReference type="PIRNR" id="PIRNR002816"/>
    </source>
</evidence>
<dbReference type="SUPFAM" id="SSF53822">
    <property type="entry name" value="Periplasmic binding protein-like I"/>
    <property type="match status" value="1"/>
</dbReference>
<comment type="subcellular location">
    <subcellularLocation>
        <location evidence="1 3">Periplasm</location>
    </subcellularLocation>
</comment>
<protein>
    <recommendedName>
        <fullName evidence="3">L-arabinose-binding periplasmic protein</fullName>
        <shortName evidence="3">ABP</shortName>
    </recommendedName>
</protein>
<sequence length="335" mass="35978">MRLTTNLTTTFTRLALGSAVMLASLGTAQAQDDEVKIGFIVKKPEQAWFINEQRAATEVGEELGFDVVRLGGEDGQAVLSAIDNLNSQGAEGFVICPPDVRLGPAIMNRAEQYGMKVITVDDQFVTASGEPMEGVPHLGMSGYKIGQQVGNAIADEMEARGWNPEEVAALRITNNELPTAVERTDGATEALLESGFSEGNIFDAPQQNSDTSSAFSAASPVLAQHGDYEHWVIYALNEESVLGGVRATEQYGMAAEDVIGVGINGSGAAFAEFSRQNPTGFHGTVAVSSTMHGRQTAEDIYRWITEDQEPPANTETSGTLMTRDNWQEVREELGL</sequence>
<dbReference type="PIRSF" id="PIRSF002816">
    <property type="entry name" value="AraF"/>
    <property type="match status" value="1"/>
</dbReference>
<feature type="signal peptide" evidence="3">
    <location>
        <begin position="1"/>
        <end position="30"/>
    </location>
</feature>
<comment type="similarity">
    <text evidence="2 3">Belongs to the bacterial solute-binding protein 2 family.</text>
</comment>
<evidence type="ECO:0000313" key="7">
    <source>
        <dbReference type="Proteomes" id="UP000198505"/>
    </source>
</evidence>
<evidence type="ECO:0000256" key="2">
    <source>
        <dbReference type="ARBA" id="ARBA00007639"/>
    </source>
</evidence>
<keyword evidence="7" id="KW-1185">Reference proteome</keyword>
<evidence type="ECO:0000256" key="4">
    <source>
        <dbReference type="PIRSR" id="PIRSR002816-1"/>
    </source>
</evidence>
<gene>
    <name evidence="6" type="ORF">SAMN04487958_10176</name>
</gene>